<accession>A0AAN7PGS3</accession>
<gene>
    <name evidence="2" type="ORF">RN001_001999</name>
</gene>
<dbReference type="EMBL" id="JARPUR010000001">
    <property type="protein sequence ID" value="KAK4885728.1"/>
    <property type="molecule type" value="Genomic_DNA"/>
</dbReference>
<organism evidence="2 3">
    <name type="scientific">Aquatica leii</name>
    <dbReference type="NCBI Taxonomy" id="1421715"/>
    <lineage>
        <taxon>Eukaryota</taxon>
        <taxon>Metazoa</taxon>
        <taxon>Ecdysozoa</taxon>
        <taxon>Arthropoda</taxon>
        <taxon>Hexapoda</taxon>
        <taxon>Insecta</taxon>
        <taxon>Pterygota</taxon>
        <taxon>Neoptera</taxon>
        <taxon>Endopterygota</taxon>
        <taxon>Coleoptera</taxon>
        <taxon>Polyphaga</taxon>
        <taxon>Elateriformia</taxon>
        <taxon>Elateroidea</taxon>
        <taxon>Lampyridae</taxon>
        <taxon>Luciolinae</taxon>
        <taxon>Aquatica</taxon>
    </lineage>
</organism>
<evidence type="ECO:0000313" key="3">
    <source>
        <dbReference type="Proteomes" id="UP001353858"/>
    </source>
</evidence>
<evidence type="ECO:0000313" key="2">
    <source>
        <dbReference type="EMBL" id="KAK4885728.1"/>
    </source>
</evidence>
<reference evidence="3" key="1">
    <citation type="submission" date="2023-01" db="EMBL/GenBank/DDBJ databases">
        <title>Key to firefly adult light organ development and bioluminescence: homeobox transcription factors regulate luciferase expression and transportation to peroxisome.</title>
        <authorList>
            <person name="Fu X."/>
        </authorList>
    </citation>
    <scope>NUCLEOTIDE SEQUENCE [LARGE SCALE GENOMIC DNA]</scope>
</reference>
<dbReference type="Proteomes" id="UP001353858">
    <property type="component" value="Unassembled WGS sequence"/>
</dbReference>
<dbReference type="AlphaFoldDB" id="A0AAN7PGS3"/>
<keyword evidence="1" id="KW-0732">Signal</keyword>
<sequence length="203" mass="23676">MTVSIKCFLLIDFIIVNFYYGQSSIVPHENLHKCIPDRADYHVLEEFPKLEIVNRFNERPLKDLLPPRDIIPEGNQMHNQYMRCVWKNERLMYRNDDVNYHKLEELITKAIVSVVGNTGPSIQLSSVYAKEIVDGCKSIGGDPGTKIIRMQNYIIASETCHCGPYVKWKPADHGMFLVPSEYMYLYVYLKILKLKPPYCKNRK</sequence>
<proteinExistence type="predicted"/>
<name>A0AAN7PGS3_9COLE</name>
<feature type="signal peptide" evidence="1">
    <location>
        <begin position="1"/>
        <end position="21"/>
    </location>
</feature>
<feature type="chain" id="PRO_5043042940" evidence="1">
    <location>
        <begin position="22"/>
        <end position="203"/>
    </location>
</feature>
<protein>
    <submittedName>
        <fullName evidence="2">Uncharacterized protein</fullName>
    </submittedName>
</protein>
<keyword evidence="3" id="KW-1185">Reference proteome</keyword>
<evidence type="ECO:0000256" key="1">
    <source>
        <dbReference type="SAM" id="SignalP"/>
    </source>
</evidence>
<comment type="caution">
    <text evidence="2">The sequence shown here is derived from an EMBL/GenBank/DDBJ whole genome shotgun (WGS) entry which is preliminary data.</text>
</comment>